<dbReference type="Proteomes" id="UP000217790">
    <property type="component" value="Unassembled WGS sequence"/>
</dbReference>
<organism evidence="1 2">
    <name type="scientific">Armillaria gallica</name>
    <name type="common">Bulbous honey fungus</name>
    <name type="synonym">Armillaria bulbosa</name>
    <dbReference type="NCBI Taxonomy" id="47427"/>
    <lineage>
        <taxon>Eukaryota</taxon>
        <taxon>Fungi</taxon>
        <taxon>Dikarya</taxon>
        <taxon>Basidiomycota</taxon>
        <taxon>Agaricomycotina</taxon>
        <taxon>Agaricomycetes</taxon>
        <taxon>Agaricomycetidae</taxon>
        <taxon>Agaricales</taxon>
        <taxon>Marasmiineae</taxon>
        <taxon>Physalacriaceae</taxon>
        <taxon>Armillaria</taxon>
    </lineage>
</organism>
<dbReference type="STRING" id="47427.A0A2H3E381"/>
<evidence type="ECO:0000313" key="1">
    <source>
        <dbReference type="EMBL" id="PBL01882.1"/>
    </source>
</evidence>
<reference evidence="2" key="1">
    <citation type="journal article" date="2017" name="Nat. Ecol. Evol.">
        <title>Genome expansion and lineage-specific genetic innovations in the forest pathogenic fungi Armillaria.</title>
        <authorList>
            <person name="Sipos G."/>
            <person name="Prasanna A.N."/>
            <person name="Walter M.C."/>
            <person name="O'Connor E."/>
            <person name="Balint B."/>
            <person name="Krizsan K."/>
            <person name="Kiss B."/>
            <person name="Hess J."/>
            <person name="Varga T."/>
            <person name="Slot J."/>
            <person name="Riley R."/>
            <person name="Boka B."/>
            <person name="Rigling D."/>
            <person name="Barry K."/>
            <person name="Lee J."/>
            <person name="Mihaltcheva S."/>
            <person name="LaButti K."/>
            <person name="Lipzen A."/>
            <person name="Waldron R."/>
            <person name="Moloney N.M."/>
            <person name="Sperisen C."/>
            <person name="Kredics L."/>
            <person name="Vagvoelgyi C."/>
            <person name="Patrignani A."/>
            <person name="Fitzpatrick D."/>
            <person name="Nagy I."/>
            <person name="Doyle S."/>
            <person name="Anderson J.B."/>
            <person name="Grigoriev I.V."/>
            <person name="Gueldener U."/>
            <person name="Muensterkoetter M."/>
            <person name="Nagy L.G."/>
        </authorList>
    </citation>
    <scope>NUCLEOTIDE SEQUENCE [LARGE SCALE GENOMIC DNA]</scope>
    <source>
        <strain evidence="2">Ar21-2</strain>
    </source>
</reference>
<proteinExistence type="predicted"/>
<gene>
    <name evidence="1" type="ORF">ARMGADRAFT_874777</name>
</gene>
<sequence>EFINRYRDEEIKAGHFLEPFGPDLLPGMYSTPVHAVLKPHSDDFHMVSNMSAGSYAPNQMICHSDIASSCLDCLHTL</sequence>
<dbReference type="AlphaFoldDB" id="A0A2H3E381"/>
<keyword evidence="2" id="KW-1185">Reference proteome</keyword>
<accession>A0A2H3E381</accession>
<feature type="non-terminal residue" evidence="1">
    <location>
        <position position="77"/>
    </location>
</feature>
<dbReference type="InParanoid" id="A0A2H3E381"/>
<feature type="non-terminal residue" evidence="1">
    <location>
        <position position="1"/>
    </location>
</feature>
<dbReference type="OrthoDB" id="3254233at2759"/>
<protein>
    <submittedName>
        <fullName evidence="1">Uncharacterized protein</fullName>
    </submittedName>
</protein>
<evidence type="ECO:0000313" key="2">
    <source>
        <dbReference type="Proteomes" id="UP000217790"/>
    </source>
</evidence>
<dbReference type="EMBL" id="KZ293645">
    <property type="protein sequence ID" value="PBL01882.1"/>
    <property type="molecule type" value="Genomic_DNA"/>
</dbReference>
<name>A0A2H3E381_ARMGA</name>